<feature type="signal peptide" evidence="8">
    <location>
        <begin position="1"/>
        <end position="16"/>
    </location>
</feature>
<dbReference type="GO" id="GO:0004180">
    <property type="term" value="F:carboxypeptidase activity"/>
    <property type="evidence" value="ECO:0007669"/>
    <property type="project" value="UniProtKB-KW"/>
</dbReference>
<comment type="caution">
    <text evidence="10">The sequence shown here is derived from an EMBL/GenBank/DDBJ whole genome shotgun (WGS) entry which is preliminary data.</text>
</comment>
<dbReference type="AlphaFoldDB" id="A0A0G9MZ70"/>
<evidence type="ECO:0000256" key="4">
    <source>
        <dbReference type="ARBA" id="ARBA00022801"/>
    </source>
</evidence>
<dbReference type="SUPFAM" id="SSF55486">
    <property type="entry name" value="Metalloproteases ('zincins'), catalytic domain"/>
    <property type="match status" value="1"/>
</dbReference>
<name>A0A0G9MZ70_9SPHN</name>
<dbReference type="GO" id="GO:0004222">
    <property type="term" value="F:metalloendopeptidase activity"/>
    <property type="evidence" value="ECO:0007669"/>
    <property type="project" value="InterPro"/>
</dbReference>
<dbReference type="RefSeq" id="WP_047003248.1">
    <property type="nucleotide sequence ID" value="NZ_LBHB01000001.1"/>
</dbReference>
<dbReference type="OrthoDB" id="9773538at2"/>
<evidence type="ECO:0000256" key="8">
    <source>
        <dbReference type="SAM" id="SignalP"/>
    </source>
</evidence>
<keyword evidence="3 7" id="KW-0479">Metal-binding</keyword>
<sequence length="737" mass="82002">MRKLPLLASTTLMALAAAGCTTTMPEGDMATMPGEVAYNPEIPAATSIFGQPSPLPFQAPQFDRVSDNQWQGIIEEAIAINMAEIEAIANNPNPPTFANTIVALEDAGRVYARATAPFDQLVSANTNDVLNAADAALAPQRAALSSAMYLNPRLFQRVKAVYDNRAAMSMTPESAMLLETMYADFVHEGAQLTPAAQTELRQINERLSALQAEISTDITDGAAAGALIVDSREELAGLSDAQIAAAAAAATERGQRGKYLLSLSNTTSQPLLGQLQNRSVRERLYNASIARNQSGANNTLPNIAEIIRLRTRIAELFGAPDYATWQMYDRYAQNPETAINFMTQMVPALRATQDREAGVLQARARQEDPNLTLQAWDWPYYAEMVRRERYALDNEELKQYFVVDNVLEDGVFYMANQLYGLTFEKRSDIPVYDDSITVYTVKDADGSDLALFYFDPFARDNKSGGAWMNNYVEQSRALGLRPVISNTLNIAQPAEGQPALATWDDVTTMFHEFGHALHGMFADQEYTSLSGTNTARDWVEFPSQFHEPFAARPEVMQRYARHWQTGEVIPDRLVQAIDRSSRFDQGYSFGEVIAASLLDMEWHALSPSEVPTDVMAFEGQALSRLGLRTDLVQPRYKTPYFRHIWNHGYQAGYYSYTWTEMLAHDAYEYVVANGGMNRQMGDRIRRTFLGQGHSKTYDQMYRDFTGHAPRVEPLLEARGLVAADDNSQEDIGATGAE</sequence>
<dbReference type="InterPro" id="IPR045090">
    <property type="entry name" value="Pept_M3A_M3B"/>
</dbReference>
<protein>
    <submittedName>
        <fullName evidence="10">Dipeptidyl carboxypeptidase II</fullName>
    </submittedName>
</protein>
<dbReference type="FunFam" id="3.40.390.10:FF:000009">
    <property type="entry name" value="Oligopeptidase A"/>
    <property type="match status" value="1"/>
</dbReference>
<dbReference type="EMBL" id="LBHB01000001">
    <property type="protein sequence ID" value="KLE35844.1"/>
    <property type="molecule type" value="Genomic_DNA"/>
</dbReference>
<dbReference type="GO" id="GO:0005829">
    <property type="term" value="C:cytosol"/>
    <property type="evidence" value="ECO:0007669"/>
    <property type="project" value="TreeGrafter"/>
</dbReference>
<reference evidence="10 11" key="1">
    <citation type="submission" date="2015-04" db="EMBL/GenBank/DDBJ databases">
        <title>The draft genome sequence of Erythrobacter luteus KA37.</title>
        <authorList>
            <person name="Zhuang L."/>
            <person name="Liu Y."/>
            <person name="Shao Z."/>
        </authorList>
    </citation>
    <scope>NUCLEOTIDE SEQUENCE [LARGE SCALE GENOMIC DNA]</scope>
    <source>
        <strain evidence="10 11">KA37</strain>
    </source>
</reference>
<comment type="similarity">
    <text evidence="1 7">Belongs to the peptidase M3 family.</text>
</comment>
<dbReference type="InterPro" id="IPR024077">
    <property type="entry name" value="Neurolysin/TOP_dom2"/>
</dbReference>
<feature type="domain" description="Peptidase M3A/M3B catalytic" evidence="9">
    <location>
        <begin position="274"/>
        <end position="719"/>
    </location>
</feature>
<dbReference type="CDD" id="cd06456">
    <property type="entry name" value="M3A_DCP"/>
    <property type="match status" value="1"/>
</dbReference>
<accession>A0A0G9MZ70</accession>
<keyword evidence="11" id="KW-1185">Reference proteome</keyword>
<evidence type="ECO:0000256" key="7">
    <source>
        <dbReference type="RuleBase" id="RU003435"/>
    </source>
</evidence>
<evidence type="ECO:0000256" key="2">
    <source>
        <dbReference type="ARBA" id="ARBA00022670"/>
    </source>
</evidence>
<keyword evidence="8" id="KW-0732">Signal</keyword>
<comment type="cofactor">
    <cofactor evidence="7">
        <name>Zn(2+)</name>
        <dbReference type="ChEBI" id="CHEBI:29105"/>
    </cofactor>
    <text evidence="7">Binds 1 zinc ion.</text>
</comment>
<dbReference type="PATRIC" id="fig|1581420.6.peg.1132"/>
<dbReference type="Gene3D" id="3.40.390.10">
    <property type="entry name" value="Collagenase (Catalytic Domain)"/>
    <property type="match status" value="1"/>
</dbReference>
<evidence type="ECO:0000256" key="5">
    <source>
        <dbReference type="ARBA" id="ARBA00022833"/>
    </source>
</evidence>
<dbReference type="PROSITE" id="PS51257">
    <property type="entry name" value="PROKAR_LIPOPROTEIN"/>
    <property type="match status" value="1"/>
</dbReference>
<keyword evidence="2 7" id="KW-0645">Protease</keyword>
<evidence type="ECO:0000256" key="6">
    <source>
        <dbReference type="ARBA" id="ARBA00023049"/>
    </source>
</evidence>
<organism evidence="10 11">
    <name type="scientific">Aurantiacibacter luteus</name>
    <dbReference type="NCBI Taxonomy" id="1581420"/>
    <lineage>
        <taxon>Bacteria</taxon>
        <taxon>Pseudomonadati</taxon>
        <taxon>Pseudomonadota</taxon>
        <taxon>Alphaproteobacteria</taxon>
        <taxon>Sphingomonadales</taxon>
        <taxon>Erythrobacteraceae</taxon>
        <taxon>Aurantiacibacter</taxon>
    </lineage>
</organism>
<dbReference type="PANTHER" id="PTHR43660">
    <property type="entry name" value="DIPEPTIDYL CARBOXYPEPTIDASE"/>
    <property type="match status" value="1"/>
</dbReference>
<dbReference type="InterPro" id="IPR034005">
    <property type="entry name" value="M3A_DCP"/>
</dbReference>
<evidence type="ECO:0000313" key="11">
    <source>
        <dbReference type="Proteomes" id="UP000053464"/>
    </source>
</evidence>
<dbReference type="GO" id="GO:0046872">
    <property type="term" value="F:metal ion binding"/>
    <property type="evidence" value="ECO:0007669"/>
    <property type="project" value="UniProtKB-UniRule"/>
</dbReference>
<dbReference type="InterPro" id="IPR001567">
    <property type="entry name" value="Pept_M3A_M3B_dom"/>
</dbReference>
<proteinExistence type="inferred from homology"/>
<dbReference type="PANTHER" id="PTHR43660:SF1">
    <property type="entry name" value="DIPEPTIDYL CARBOXYPEPTIDASE"/>
    <property type="match status" value="1"/>
</dbReference>
<evidence type="ECO:0000256" key="1">
    <source>
        <dbReference type="ARBA" id="ARBA00006040"/>
    </source>
</evidence>
<dbReference type="Gene3D" id="1.10.1370.10">
    <property type="entry name" value="Neurolysin, domain 3"/>
    <property type="match status" value="1"/>
</dbReference>
<evidence type="ECO:0000259" key="9">
    <source>
        <dbReference type="Pfam" id="PF01432"/>
    </source>
</evidence>
<gene>
    <name evidence="10" type="ORF">AAW00_05620</name>
</gene>
<dbReference type="STRING" id="1581420.AAW00_05620"/>
<evidence type="ECO:0000313" key="10">
    <source>
        <dbReference type="EMBL" id="KLE35844.1"/>
    </source>
</evidence>
<dbReference type="GO" id="GO:0006508">
    <property type="term" value="P:proteolysis"/>
    <property type="evidence" value="ECO:0007669"/>
    <property type="project" value="UniProtKB-KW"/>
</dbReference>
<keyword evidence="6 7" id="KW-0482">Metalloprotease</keyword>
<keyword evidence="4 7" id="KW-0378">Hydrolase</keyword>
<dbReference type="Proteomes" id="UP000053464">
    <property type="component" value="Unassembled WGS sequence"/>
</dbReference>
<dbReference type="InterPro" id="IPR024079">
    <property type="entry name" value="MetalloPept_cat_dom_sf"/>
</dbReference>
<keyword evidence="10" id="KW-0121">Carboxypeptidase</keyword>
<dbReference type="Pfam" id="PF01432">
    <property type="entry name" value="Peptidase_M3"/>
    <property type="match status" value="1"/>
</dbReference>
<evidence type="ECO:0000256" key="3">
    <source>
        <dbReference type="ARBA" id="ARBA00022723"/>
    </source>
</evidence>
<feature type="chain" id="PRO_5002580468" evidence="8">
    <location>
        <begin position="17"/>
        <end position="737"/>
    </location>
</feature>
<keyword evidence="5 7" id="KW-0862">Zinc</keyword>